<evidence type="ECO:0000313" key="3">
    <source>
        <dbReference type="Proteomes" id="UP000410492"/>
    </source>
</evidence>
<organism evidence="2 3">
    <name type="scientific">Callosobruchus maculatus</name>
    <name type="common">Southern cowpea weevil</name>
    <name type="synonym">Pulse bruchid</name>
    <dbReference type="NCBI Taxonomy" id="64391"/>
    <lineage>
        <taxon>Eukaryota</taxon>
        <taxon>Metazoa</taxon>
        <taxon>Ecdysozoa</taxon>
        <taxon>Arthropoda</taxon>
        <taxon>Hexapoda</taxon>
        <taxon>Insecta</taxon>
        <taxon>Pterygota</taxon>
        <taxon>Neoptera</taxon>
        <taxon>Endopterygota</taxon>
        <taxon>Coleoptera</taxon>
        <taxon>Polyphaga</taxon>
        <taxon>Cucujiformia</taxon>
        <taxon>Chrysomeloidea</taxon>
        <taxon>Chrysomelidae</taxon>
        <taxon>Bruchinae</taxon>
        <taxon>Bruchini</taxon>
        <taxon>Callosobruchus</taxon>
    </lineage>
</organism>
<dbReference type="AlphaFoldDB" id="A0A653CYB5"/>
<keyword evidence="1" id="KW-0732">Signal</keyword>
<sequence length="417" mass="47927">MKISVVLLLASSCALVNAKLLFSRLQKLASNPPQESVDYPIHDHKKTTVTETYPETEPQPQGHLEAYPTRRPNYGACLQIPEVKYRHHPRHVIPFILKTVFNELGRPEPPQLVNLINSKLLRQVQLNPRNVAPILQEVHLHLKKSLDALPLPNGYKHVLLSNIVKYFDYLPRIRSGERQPQELYCHARALVALVEAYKGSPINPDTLQKFYDATVLLTRLISRPNSGVKTLEPSDRDYDVSLEVNSSDNVQPSHQGVVEYPEQPQYNDPESEFIVSLEISVDDGSEPAVGVYPSVEPYIPTHQPAEEYEVQPAVDEYDSYSKPTQPIREDQYQHPMYNVPRRPQHNYSIDIDLEEEEYERHPSVPVILATYQPVAEYEPQPTVDEYDSYSRPVQSMREVQYQHPSSKFQIDLNTLFY</sequence>
<accession>A0A653CYB5</accession>
<evidence type="ECO:0000256" key="1">
    <source>
        <dbReference type="SAM" id="SignalP"/>
    </source>
</evidence>
<proteinExistence type="predicted"/>
<dbReference type="OrthoDB" id="6764591at2759"/>
<dbReference type="Proteomes" id="UP000410492">
    <property type="component" value="Unassembled WGS sequence"/>
</dbReference>
<name>A0A653CYB5_CALMS</name>
<reference evidence="2 3" key="1">
    <citation type="submission" date="2019-01" db="EMBL/GenBank/DDBJ databases">
        <authorList>
            <person name="Sayadi A."/>
        </authorList>
    </citation>
    <scope>NUCLEOTIDE SEQUENCE [LARGE SCALE GENOMIC DNA]</scope>
</reference>
<protein>
    <submittedName>
        <fullName evidence="2">Uncharacterized protein</fullName>
    </submittedName>
</protein>
<feature type="chain" id="PRO_5024988544" evidence="1">
    <location>
        <begin position="19"/>
        <end position="417"/>
    </location>
</feature>
<feature type="signal peptide" evidence="1">
    <location>
        <begin position="1"/>
        <end position="18"/>
    </location>
</feature>
<gene>
    <name evidence="2" type="ORF">CALMAC_LOCUS12881</name>
</gene>
<keyword evidence="3" id="KW-1185">Reference proteome</keyword>
<evidence type="ECO:0000313" key="2">
    <source>
        <dbReference type="EMBL" id="VEN52911.1"/>
    </source>
</evidence>
<dbReference type="EMBL" id="CAACVG010009327">
    <property type="protein sequence ID" value="VEN52911.1"/>
    <property type="molecule type" value="Genomic_DNA"/>
</dbReference>